<keyword evidence="1" id="KW-0472">Membrane</keyword>
<dbReference type="Proteomes" id="UP000292544">
    <property type="component" value="Unassembled WGS sequence"/>
</dbReference>
<evidence type="ECO:0000313" key="3">
    <source>
        <dbReference type="Proteomes" id="UP000292544"/>
    </source>
</evidence>
<reference evidence="3" key="1">
    <citation type="submission" date="2019-02" db="EMBL/GenBank/DDBJ databases">
        <title>Draft genome sequence of Muricauda sp. 176CP4-71.</title>
        <authorList>
            <person name="Park J.-S."/>
        </authorList>
    </citation>
    <scope>NUCLEOTIDE SEQUENCE [LARGE SCALE GENOMIC DNA]</scope>
    <source>
        <strain evidence="3">176GS2-150</strain>
    </source>
</reference>
<dbReference type="RefSeq" id="WP_130567337.1">
    <property type="nucleotide sequence ID" value="NZ_SHLY01000005.1"/>
</dbReference>
<dbReference type="InterPro" id="IPR025489">
    <property type="entry name" value="DUF4381"/>
</dbReference>
<gene>
    <name evidence="2" type="ORF">EXY25_14735</name>
</gene>
<evidence type="ECO:0000313" key="2">
    <source>
        <dbReference type="EMBL" id="TAA43793.1"/>
    </source>
</evidence>
<sequence length="170" mass="19125">MGAKLDLEDLLLPPMVSSISWPLIALLVALLLCAVAITVALYLRYQQRHYCRIGLRTLTAMDDNTLAQLWPLKQLLQQVIRAYQPHALSVQPATGKAWFDDLAVHLPSKLREQISPLQLLADDQRFKADFSASTQVPALRAAAAYWLQHTRLPHHRTTAATQQNRGRKDA</sequence>
<keyword evidence="3" id="KW-1185">Reference proteome</keyword>
<dbReference type="EMBL" id="SHLY01000005">
    <property type="protein sequence ID" value="TAA43793.1"/>
    <property type="molecule type" value="Genomic_DNA"/>
</dbReference>
<name>A0ABY1WN04_9GAMM</name>
<organism evidence="2 3">
    <name type="scientific">Corallincola spongiicola</name>
    <dbReference type="NCBI Taxonomy" id="2520508"/>
    <lineage>
        <taxon>Bacteria</taxon>
        <taxon>Pseudomonadati</taxon>
        <taxon>Pseudomonadota</taxon>
        <taxon>Gammaproteobacteria</taxon>
        <taxon>Alteromonadales</taxon>
        <taxon>Psychromonadaceae</taxon>
        <taxon>Corallincola</taxon>
    </lineage>
</organism>
<evidence type="ECO:0000256" key="1">
    <source>
        <dbReference type="SAM" id="Phobius"/>
    </source>
</evidence>
<dbReference type="Pfam" id="PF14316">
    <property type="entry name" value="DUF4381"/>
    <property type="match status" value="1"/>
</dbReference>
<feature type="transmembrane region" description="Helical" evidence="1">
    <location>
        <begin position="20"/>
        <end position="43"/>
    </location>
</feature>
<proteinExistence type="predicted"/>
<protein>
    <submittedName>
        <fullName evidence="2">DUF4381 family protein</fullName>
    </submittedName>
</protein>
<keyword evidence="1" id="KW-1133">Transmembrane helix</keyword>
<accession>A0ABY1WN04</accession>
<comment type="caution">
    <text evidence="2">The sequence shown here is derived from an EMBL/GenBank/DDBJ whole genome shotgun (WGS) entry which is preliminary data.</text>
</comment>
<keyword evidence="1" id="KW-0812">Transmembrane</keyword>